<dbReference type="PROSITE" id="PS51512">
    <property type="entry name" value="DFDF"/>
    <property type="match status" value="1"/>
</dbReference>
<comment type="caution">
    <text evidence="3">The sequence shown here is derived from an EMBL/GenBank/DDBJ whole genome shotgun (WGS) entry which is preliminary data.</text>
</comment>
<dbReference type="GO" id="GO:0031087">
    <property type="term" value="P:deadenylation-independent decapping of nuclear-transcribed mRNA"/>
    <property type="evidence" value="ECO:0007669"/>
    <property type="project" value="TreeGrafter"/>
</dbReference>
<organism evidence="3 4">
    <name type="scientific">Tilletia walkeri</name>
    <dbReference type="NCBI Taxonomy" id="117179"/>
    <lineage>
        <taxon>Eukaryota</taxon>
        <taxon>Fungi</taxon>
        <taxon>Dikarya</taxon>
        <taxon>Basidiomycota</taxon>
        <taxon>Ustilaginomycotina</taxon>
        <taxon>Exobasidiomycetes</taxon>
        <taxon>Tilletiales</taxon>
        <taxon>Tilletiaceae</taxon>
        <taxon>Tilletia</taxon>
    </lineage>
</organism>
<evidence type="ECO:0000313" key="4">
    <source>
        <dbReference type="Proteomes" id="UP000078113"/>
    </source>
</evidence>
<accession>A0A8X7NH14</accession>
<protein>
    <recommendedName>
        <fullName evidence="2">DFDF domain-containing protein</fullName>
    </recommendedName>
</protein>
<dbReference type="GO" id="GO:0000932">
    <property type="term" value="C:P-body"/>
    <property type="evidence" value="ECO:0007669"/>
    <property type="project" value="TreeGrafter"/>
</dbReference>
<feature type="compositionally biased region" description="Polar residues" evidence="1">
    <location>
        <begin position="419"/>
        <end position="441"/>
    </location>
</feature>
<proteinExistence type="predicted"/>
<dbReference type="InterPro" id="IPR019050">
    <property type="entry name" value="FDF_dom"/>
</dbReference>
<dbReference type="EMBL" id="LWDG02000002">
    <property type="protein sequence ID" value="KAE8272210.1"/>
    <property type="molecule type" value="Genomic_DNA"/>
</dbReference>
<dbReference type="InterPro" id="IPR025762">
    <property type="entry name" value="DFDF"/>
</dbReference>
<feature type="compositionally biased region" description="Low complexity" evidence="1">
    <location>
        <begin position="124"/>
        <end position="145"/>
    </location>
</feature>
<dbReference type="GO" id="GO:0003729">
    <property type="term" value="F:mRNA binding"/>
    <property type="evidence" value="ECO:0007669"/>
    <property type="project" value="TreeGrafter"/>
</dbReference>
<evidence type="ECO:0000256" key="1">
    <source>
        <dbReference type="SAM" id="MobiDB-lite"/>
    </source>
</evidence>
<gene>
    <name evidence="3" type="ORF">A4X09_0g127</name>
</gene>
<evidence type="ECO:0000313" key="3">
    <source>
        <dbReference type="EMBL" id="KAE8272210.1"/>
    </source>
</evidence>
<feature type="compositionally biased region" description="Basic residues" evidence="1">
    <location>
        <begin position="146"/>
        <end position="159"/>
    </location>
</feature>
<dbReference type="Pfam" id="PF09532">
    <property type="entry name" value="FDF"/>
    <property type="match status" value="1"/>
</dbReference>
<dbReference type="GO" id="GO:0033962">
    <property type="term" value="P:P-body assembly"/>
    <property type="evidence" value="ECO:0007669"/>
    <property type="project" value="TreeGrafter"/>
</dbReference>
<feature type="region of interest" description="Disordered" evidence="1">
    <location>
        <begin position="479"/>
        <end position="523"/>
    </location>
</feature>
<keyword evidence="4" id="KW-1185">Reference proteome</keyword>
<feature type="domain" description="DFDF" evidence="2">
    <location>
        <begin position="184"/>
        <end position="220"/>
    </location>
</feature>
<evidence type="ECO:0000259" key="2">
    <source>
        <dbReference type="PROSITE" id="PS51512"/>
    </source>
</evidence>
<reference evidence="3" key="2">
    <citation type="journal article" date="2019" name="IMA Fungus">
        <title>Genome sequencing and comparison of five Tilletia species to identify candidate genes for the detection of regulated species infecting wheat.</title>
        <authorList>
            <person name="Nguyen H.D.T."/>
            <person name="Sultana T."/>
            <person name="Kesanakurti P."/>
            <person name="Hambleton S."/>
        </authorList>
    </citation>
    <scope>NUCLEOTIDE SEQUENCE</scope>
    <source>
        <strain evidence="3">DAOMC 236422</strain>
    </source>
</reference>
<feature type="region of interest" description="Disordered" evidence="1">
    <location>
        <begin position="225"/>
        <end position="460"/>
    </location>
</feature>
<feature type="compositionally biased region" description="Acidic residues" evidence="1">
    <location>
        <begin position="339"/>
        <end position="349"/>
    </location>
</feature>
<dbReference type="PANTHER" id="PTHR13612">
    <property type="entry name" value="ENHANCER OF MRNA-DECAPPING PROTEIN 3"/>
    <property type="match status" value="1"/>
</dbReference>
<feature type="compositionally biased region" description="Low complexity" evidence="1">
    <location>
        <begin position="442"/>
        <end position="460"/>
    </location>
</feature>
<feature type="region of interest" description="Disordered" evidence="1">
    <location>
        <begin position="62"/>
        <end position="97"/>
    </location>
</feature>
<dbReference type="AlphaFoldDB" id="A0A8X7NH14"/>
<feature type="compositionally biased region" description="Basic and acidic residues" evidence="1">
    <location>
        <begin position="62"/>
        <end position="72"/>
    </location>
</feature>
<dbReference type="SMART" id="SM01199">
    <property type="entry name" value="FDF"/>
    <property type="match status" value="1"/>
</dbReference>
<name>A0A8X7NH14_9BASI</name>
<feature type="region of interest" description="Disordered" evidence="1">
    <location>
        <begin position="119"/>
        <end position="194"/>
    </location>
</feature>
<feature type="compositionally biased region" description="Acidic residues" evidence="1">
    <location>
        <begin position="404"/>
        <end position="416"/>
    </location>
</feature>
<dbReference type="PANTHER" id="PTHR13612:SF0">
    <property type="entry name" value="ENHANCER OF MRNA-DECAPPING PROTEIN 3"/>
    <property type="match status" value="1"/>
</dbReference>
<feature type="compositionally biased region" description="Basic and acidic residues" evidence="1">
    <location>
        <begin position="483"/>
        <end position="493"/>
    </location>
</feature>
<sequence>MSASTSSAPSPFIGKRVHLSLTSGGSYTGAITALDPTTRAIQIRDDRTTATFTIRADEVQDMRFLNDDEQQKRPLPTPAQSGTTHASSSSSSFMRPLEPLPVDFHAEATPSSAAEIRALDEEPASSSASGLPPSAPTPAATTGANSKKKSRAERRKKKASSTTPAENAISADNGDGAAVDAEQQGGSNKVGFQEDFDFEGALRTFDKAKIWEEIRRADQTDPDTLLVSHNRIGGGGGNGASGTTPLKRGPNGVGPSNAISMSARFESGDDDDEDDGIVNGSPRRVGGVTSSKLAAAAARKGRTNGQTKLGINEMVISPTASDDEDEAGEPVKKSGVLDDAAEEDEEEDNAPQSPTANGEGLLNSIMASMSGFASAARSAMGGNSAPATPTKVSRSGDVQHADEEGGEDDDDGEDESILIPSSASAVPPSTKTPVSQSKPYASTSGQEEPSGQSGSSSTVVELQDEVARLLERISVLEALGGVEVKEATTDESRALPSSSTTTSSTKRYTCTVRPTGPGKPTGHLRFGLSTTFAPTKSSSSSSTSSSFPKLKTMRYLGALAAPEHSDVDAKEALPAKYANPMGLSAESAGVFVRRLRDGVYGSGR</sequence>
<dbReference type="Proteomes" id="UP000078113">
    <property type="component" value="Unassembled WGS sequence"/>
</dbReference>
<reference evidence="3" key="1">
    <citation type="submission" date="2016-04" db="EMBL/GenBank/DDBJ databases">
        <authorList>
            <person name="Nguyen H.D."/>
            <person name="Samba Siva P."/>
            <person name="Cullis J."/>
            <person name="Levesque C.A."/>
            <person name="Hambleton S."/>
        </authorList>
    </citation>
    <scope>NUCLEOTIDE SEQUENCE</scope>
    <source>
        <strain evidence="3">DAOMC 236422</strain>
    </source>
</reference>